<comment type="caution">
    <text evidence="1">The sequence shown here is derived from an EMBL/GenBank/DDBJ whole genome shotgun (WGS) entry which is preliminary data.</text>
</comment>
<evidence type="ECO:0000313" key="1">
    <source>
        <dbReference type="EMBL" id="GAA0543927.1"/>
    </source>
</evidence>
<dbReference type="EMBL" id="BAAADQ010000009">
    <property type="protein sequence ID" value="GAA0543927.1"/>
    <property type="molecule type" value="Genomic_DNA"/>
</dbReference>
<proteinExistence type="predicted"/>
<reference evidence="1" key="2">
    <citation type="submission" date="2023-12" db="EMBL/GenBank/DDBJ databases">
        <authorList>
            <person name="Sun Q."/>
            <person name="Inoue M."/>
        </authorList>
    </citation>
    <scope>NUCLEOTIDE SEQUENCE</scope>
    <source>
        <strain evidence="1">JCM 14265</strain>
    </source>
</reference>
<evidence type="ECO:0000313" key="2">
    <source>
        <dbReference type="Proteomes" id="UP001501425"/>
    </source>
</evidence>
<dbReference type="Proteomes" id="UP001501425">
    <property type="component" value="Unassembled WGS sequence"/>
</dbReference>
<accession>A0AAV3SSK2</accession>
<dbReference type="InterPro" id="IPR055927">
    <property type="entry name" value="DUF7504"/>
</dbReference>
<gene>
    <name evidence="1" type="ORF">GCM10008994_18640</name>
</gene>
<name>A0AAV3SSK2_9EURY</name>
<sequence length="289" mass="32149">MCLRRNRRDTFSIMVGRWACDRCGFVAWTRDRSGMREVTGSHLLAHHSDALSRSDFRVSWDCPYCATAKTAYDTDGAVAEFKDHLHGHVTDRVADGVHVADRVSWDGVVRVDASPVDDEADALRAHFHGAAGLVIAVTPSPERLVRALDERLDAWPRRTVIVSTGEYDFEATPDVDFEGVGIEMVELDPRLSPDEVGETVSRILDANHRPGERVSLEVSVFHQIVAAFDVERAVSFVRMLAARLADTGGVLQLYVDADADRNVATVLNFFDETIDLTVAVDDDRFVRRP</sequence>
<protein>
    <submittedName>
        <fullName evidence="1">Uncharacterized protein</fullName>
    </submittedName>
</protein>
<reference evidence="1" key="1">
    <citation type="journal article" date="2014" name="Int. J. Syst. Evol. Microbiol.">
        <title>Complete genome sequence of Corynebacterium casei LMG S-19264T (=DSM 44701T), isolated from a smear-ripened cheese.</title>
        <authorList>
            <consortium name="US DOE Joint Genome Institute (JGI-PGF)"/>
            <person name="Walter F."/>
            <person name="Albersmeier A."/>
            <person name="Kalinowski J."/>
            <person name="Ruckert C."/>
        </authorList>
    </citation>
    <scope>NUCLEOTIDE SEQUENCE</scope>
    <source>
        <strain evidence="1">JCM 14265</strain>
    </source>
</reference>
<dbReference type="AlphaFoldDB" id="A0AAV3SSK2"/>
<dbReference type="Pfam" id="PF24336">
    <property type="entry name" value="DUF7504"/>
    <property type="match status" value="1"/>
</dbReference>
<organism evidence="1 2">
    <name type="scientific">Halorubrum ejinorense</name>
    <dbReference type="NCBI Taxonomy" id="425309"/>
    <lineage>
        <taxon>Archaea</taxon>
        <taxon>Methanobacteriati</taxon>
        <taxon>Methanobacteriota</taxon>
        <taxon>Stenosarchaea group</taxon>
        <taxon>Halobacteria</taxon>
        <taxon>Halobacteriales</taxon>
        <taxon>Haloferacaceae</taxon>
        <taxon>Halorubrum</taxon>
    </lineage>
</organism>